<evidence type="ECO:0000313" key="2">
    <source>
        <dbReference type="EMBL" id="KAK4419673.1"/>
    </source>
</evidence>
<dbReference type="Proteomes" id="UP001293254">
    <property type="component" value="Unassembled WGS sequence"/>
</dbReference>
<dbReference type="EMBL" id="JACGWO010000009">
    <property type="protein sequence ID" value="KAK4419673.1"/>
    <property type="molecule type" value="Genomic_DNA"/>
</dbReference>
<evidence type="ECO:0000256" key="1">
    <source>
        <dbReference type="SAM" id="MobiDB-lite"/>
    </source>
</evidence>
<sequence length="164" mass="18244">MIGHVDSICDLHYFDDFVDPGPTFPYSPWLRASIRGCSFTPNVGQLGFGHSCSTLRGSHIFEGFRPPESSTSQPERIPVAPGYSNFNNPRVRGPSSENSPPIPEIMQPHTRENNSRCSPDSLISHWSFMLNPLRSHLLFPLDYTIEVVSVVDPLCLFMVVGGII</sequence>
<keyword evidence="3" id="KW-1185">Reference proteome</keyword>
<organism evidence="2 3">
    <name type="scientific">Sesamum alatum</name>
    <dbReference type="NCBI Taxonomy" id="300844"/>
    <lineage>
        <taxon>Eukaryota</taxon>
        <taxon>Viridiplantae</taxon>
        <taxon>Streptophyta</taxon>
        <taxon>Embryophyta</taxon>
        <taxon>Tracheophyta</taxon>
        <taxon>Spermatophyta</taxon>
        <taxon>Magnoliopsida</taxon>
        <taxon>eudicotyledons</taxon>
        <taxon>Gunneridae</taxon>
        <taxon>Pentapetalae</taxon>
        <taxon>asterids</taxon>
        <taxon>lamiids</taxon>
        <taxon>Lamiales</taxon>
        <taxon>Pedaliaceae</taxon>
        <taxon>Sesamum</taxon>
    </lineage>
</organism>
<reference evidence="2" key="1">
    <citation type="submission" date="2020-06" db="EMBL/GenBank/DDBJ databases">
        <authorList>
            <person name="Li T."/>
            <person name="Hu X."/>
            <person name="Zhang T."/>
            <person name="Song X."/>
            <person name="Zhang H."/>
            <person name="Dai N."/>
            <person name="Sheng W."/>
            <person name="Hou X."/>
            <person name="Wei L."/>
        </authorList>
    </citation>
    <scope>NUCLEOTIDE SEQUENCE</scope>
    <source>
        <strain evidence="2">3651</strain>
        <tissue evidence="2">Leaf</tissue>
    </source>
</reference>
<gene>
    <name evidence="2" type="ORF">Salat_2380200</name>
</gene>
<proteinExistence type="predicted"/>
<name>A0AAE2CEZ3_9LAMI</name>
<accession>A0AAE2CEZ3</accession>
<reference evidence="2" key="2">
    <citation type="journal article" date="2024" name="Plant">
        <title>Genomic evolution and insights into agronomic trait innovations of Sesamum species.</title>
        <authorList>
            <person name="Miao H."/>
            <person name="Wang L."/>
            <person name="Qu L."/>
            <person name="Liu H."/>
            <person name="Sun Y."/>
            <person name="Le M."/>
            <person name="Wang Q."/>
            <person name="Wei S."/>
            <person name="Zheng Y."/>
            <person name="Lin W."/>
            <person name="Duan Y."/>
            <person name="Cao H."/>
            <person name="Xiong S."/>
            <person name="Wang X."/>
            <person name="Wei L."/>
            <person name="Li C."/>
            <person name="Ma Q."/>
            <person name="Ju M."/>
            <person name="Zhao R."/>
            <person name="Li G."/>
            <person name="Mu C."/>
            <person name="Tian Q."/>
            <person name="Mei H."/>
            <person name="Zhang T."/>
            <person name="Gao T."/>
            <person name="Zhang H."/>
        </authorList>
    </citation>
    <scope>NUCLEOTIDE SEQUENCE</scope>
    <source>
        <strain evidence="2">3651</strain>
    </source>
</reference>
<comment type="caution">
    <text evidence="2">The sequence shown here is derived from an EMBL/GenBank/DDBJ whole genome shotgun (WGS) entry which is preliminary data.</text>
</comment>
<evidence type="ECO:0000313" key="3">
    <source>
        <dbReference type="Proteomes" id="UP001293254"/>
    </source>
</evidence>
<protein>
    <submittedName>
        <fullName evidence="2">Uncharacterized protein</fullName>
    </submittedName>
</protein>
<dbReference type="AlphaFoldDB" id="A0AAE2CEZ3"/>
<feature type="region of interest" description="Disordered" evidence="1">
    <location>
        <begin position="65"/>
        <end position="116"/>
    </location>
</feature>